<keyword evidence="3" id="KW-0547">Nucleotide-binding</keyword>
<dbReference type="EMBL" id="AP011948">
    <property type="protein sequence ID" value="BAM40909.1"/>
    <property type="molecule type" value="Genomic_DNA"/>
</dbReference>
<dbReference type="Pfam" id="PF06090">
    <property type="entry name" value="Ins_P5_2-kin"/>
    <property type="match status" value="1"/>
</dbReference>
<dbReference type="InterPro" id="IPR009286">
    <property type="entry name" value="Ins_P5_2-kin"/>
</dbReference>
<protein>
    <recommendedName>
        <fullName evidence="1">inositol-pentakisphosphate 2-kinase</fullName>
        <ecNumber evidence="1">2.7.1.158</ecNumber>
    </recommendedName>
    <alternativeName>
        <fullName evidence="6">Ins(1,3,4,5,6)P5 2-kinase</fullName>
    </alternativeName>
</protein>
<dbReference type="OrthoDB" id="361352at2759"/>
<organism evidence="8 9">
    <name type="scientific">Theileria orientalis strain Shintoku</name>
    <dbReference type="NCBI Taxonomy" id="869250"/>
    <lineage>
        <taxon>Eukaryota</taxon>
        <taxon>Sar</taxon>
        <taxon>Alveolata</taxon>
        <taxon>Apicomplexa</taxon>
        <taxon>Aconoidasida</taxon>
        <taxon>Piroplasmida</taxon>
        <taxon>Theileriidae</taxon>
        <taxon>Theileria</taxon>
    </lineage>
</organism>
<dbReference type="STRING" id="869250.J4DPL4"/>
<evidence type="ECO:0000256" key="7">
    <source>
        <dbReference type="SAM" id="MobiDB-lite"/>
    </source>
</evidence>
<keyword evidence="9" id="KW-1185">Reference proteome</keyword>
<gene>
    <name evidence="8" type="ORF">TOT_030000170</name>
</gene>
<proteinExistence type="predicted"/>
<dbReference type="KEGG" id="tot:TOT_030000170"/>
<dbReference type="InterPro" id="IPR018525">
    <property type="entry name" value="MCM_CS"/>
</dbReference>
<dbReference type="GeneID" id="20715368"/>
<sequence length="720" mass="83273">MYFVYLTPLGAGNYQYVFRITNLYNRYNDFNIIDVYDQYRYSSLHFIHKYSQNPVNSGILAKIPRYWILKIPKNENIEDYASRIRFHYQFNSFLNHFNKSINHNLSFENRKGDYIAKLRNFDENRKQNGLNNIASDVPSKMLCVIERSVSQKLRTMFEELLIPSGKYANDSNMGPDSNSTVAINGNEKSRTNNEMRKMDRNKMMVFYDDVLEKRYSMEIDANSIEIVDANDLIDHATESKAKETLRTKRIFDNDRYEFCSIEEDLFNIDRIIEIGNIGENDRVNGVGKGGGLESCTKDKGDVKNVSIEIKLKCGLKNFKKYPSMFEMNQINKRNVNYIMSNGTSKVRGKHESHYDPCKFFELDRESIREEMIKLMQIPQNNLRMFVNNYQIAPEELFGSELKRRVRKGVEADQASGICCTDEFSNRRASMEEGGDDLLELVVRSIVENRKKLVMVSKLQALAAGQQLVASALYSMYSLLLRMGEFTSGSRERNRGSTKGREIERDSVMGKGMELVHLMHIKLTSVLNSERRCSFKTSNANMAVHRASNEFNANNHRLFKLLNEVVACLLGSSPSGSGRKNGSDDEENVPLKRSKMGSTARNSGIHLLILEDEAIKTIMRTIYYRNKKERVERGRSIKRGIVSESEVERVRAWISMYLYGRVAMDLSIIVNILYSGRKNEPGGYRMLYNKVSFVDLDLKSKDKIYKWAIGRQRHRQIRRAK</sequence>
<dbReference type="GO" id="GO:0003677">
    <property type="term" value="F:DNA binding"/>
    <property type="evidence" value="ECO:0007669"/>
    <property type="project" value="InterPro"/>
</dbReference>
<dbReference type="GO" id="GO:0035299">
    <property type="term" value="F:inositol-1,3,4,5,6-pentakisphosphate 2-kinase activity"/>
    <property type="evidence" value="ECO:0007669"/>
    <property type="project" value="UniProtKB-EC"/>
</dbReference>
<dbReference type="EC" id="2.7.1.158" evidence="1"/>
<evidence type="ECO:0000256" key="2">
    <source>
        <dbReference type="ARBA" id="ARBA00022679"/>
    </source>
</evidence>
<evidence type="ECO:0000256" key="4">
    <source>
        <dbReference type="ARBA" id="ARBA00022777"/>
    </source>
</evidence>
<evidence type="ECO:0000313" key="8">
    <source>
        <dbReference type="EMBL" id="BAM40909.1"/>
    </source>
</evidence>
<dbReference type="PROSITE" id="PS00847">
    <property type="entry name" value="MCM_1"/>
    <property type="match status" value="1"/>
</dbReference>
<keyword evidence="2" id="KW-0808">Transferase</keyword>
<dbReference type="PANTHER" id="PTHR14456:SF2">
    <property type="entry name" value="INOSITOL-PENTAKISPHOSPHATE 2-KINASE"/>
    <property type="match status" value="1"/>
</dbReference>
<keyword evidence="4" id="KW-0418">Kinase</keyword>
<dbReference type="eggNOG" id="ENOG502QXI1">
    <property type="taxonomic scope" value="Eukaryota"/>
</dbReference>
<dbReference type="PANTHER" id="PTHR14456">
    <property type="entry name" value="INOSITOL POLYPHOSPHATE KINASE 1"/>
    <property type="match status" value="1"/>
</dbReference>
<feature type="region of interest" description="Disordered" evidence="7">
    <location>
        <begin position="573"/>
        <end position="596"/>
    </location>
</feature>
<dbReference type="GO" id="GO:0005524">
    <property type="term" value="F:ATP binding"/>
    <property type="evidence" value="ECO:0007669"/>
    <property type="project" value="UniProtKB-KW"/>
</dbReference>
<dbReference type="OMA" id="ESFFEPC"/>
<evidence type="ECO:0000256" key="1">
    <source>
        <dbReference type="ARBA" id="ARBA00012023"/>
    </source>
</evidence>
<reference evidence="8 9" key="1">
    <citation type="journal article" date="2012" name="MBio">
        <title>Comparative genome analysis of three eukaryotic parasites with differing abilities to transform leukocytes reveals key mediators of Theileria-induced leukocyte transformation.</title>
        <authorList>
            <person name="Hayashida K."/>
            <person name="Hara Y."/>
            <person name="Abe T."/>
            <person name="Yamasaki C."/>
            <person name="Toyoda A."/>
            <person name="Kosuge T."/>
            <person name="Suzuki Y."/>
            <person name="Sato Y."/>
            <person name="Kawashima S."/>
            <person name="Katayama T."/>
            <person name="Wakaguri H."/>
            <person name="Inoue N."/>
            <person name="Homma K."/>
            <person name="Tada-Umezaki M."/>
            <person name="Yagi Y."/>
            <person name="Fujii Y."/>
            <person name="Habara T."/>
            <person name="Kanehisa M."/>
            <person name="Watanabe H."/>
            <person name="Ito K."/>
            <person name="Gojobori T."/>
            <person name="Sugawara H."/>
            <person name="Imanishi T."/>
            <person name="Weir W."/>
            <person name="Gardner M."/>
            <person name="Pain A."/>
            <person name="Shiels B."/>
            <person name="Hattori M."/>
            <person name="Nene V."/>
            <person name="Sugimoto C."/>
        </authorList>
    </citation>
    <scope>NUCLEOTIDE SEQUENCE [LARGE SCALE GENOMIC DNA]</scope>
    <source>
        <strain evidence="8 9">Shintoku</strain>
    </source>
</reference>
<evidence type="ECO:0000256" key="6">
    <source>
        <dbReference type="ARBA" id="ARBA00029574"/>
    </source>
</evidence>
<dbReference type="AlphaFoldDB" id="J4DPL4"/>
<keyword evidence="5" id="KW-0067">ATP-binding</keyword>
<dbReference type="VEuPathDB" id="PiroplasmaDB:TOT_030000170"/>
<evidence type="ECO:0000256" key="3">
    <source>
        <dbReference type="ARBA" id="ARBA00022741"/>
    </source>
</evidence>
<dbReference type="GO" id="GO:0005634">
    <property type="term" value="C:nucleus"/>
    <property type="evidence" value="ECO:0007669"/>
    <property type="project" value="TreeGrafter"/>
</dbReference>
<evidence type="ECO:0000256" key="5">
    <source>
        <dbReference type="ARBA" id="ARBA00022840"/>
    </source>
</evidence>
<dbReference type="RefSeq" id="XP_009691210.1">
    <property type="nucleotide sequence ID" value="XM_009692915.1"/>
</dbReference>
<accession>J4DPL4</accession>
<dbReference type="GO" id="GO:0032958">
    <property type="term" value="P:inositol phosphate biosynthetic process"/>
    <property type="evidence" value="ECO:0007669"/>
    <property type="project" value="TreeGrafter"/>
</dbReference>
<evidence type="ECO:0000313" key="9">
    <source>
        <dbReference type="Proteomes" id="UP000003786"/>
    </source>
</evidence>
<name>J4DPL4_THEOR</name>
<dbReference type="Proteomes" id="UP000003786">
    <property type="component" value="Chromosome 3"/>
</dbReference>
<dbReference type="GO" id="GO:0006260">
    <property type="term" value="P:DNA replication"/>
    <property type="evidence" value="ECO:0007669"/>
    <property type="project" value="InterPro"/>
</dbReference>